<dbReference type="Proteomes" id="UP001214854">
    <property type="component" value="Unassembled WGS sequence"/>
</dbReference>
<dbReference type="EMBL" id="JAQQKX010000003">
    <property type="protein sequence ID" value="MDC7682797.1"/>
    <property type="molecule type" value="Genomic_DNA"/>
</dbReference>
<feature type="transmembrane region" description="Helical" evidence="1">
    <location>
        <begin position="6"/>
        <end position="28"/>
    </location>
</feature>
<reference evidence="2 3" key="1">
    <citation type="submission" date="2023-01" db="EMBL/GenBank/DDBJ databases">
        <title>Novel species of the genus Asticcacaulis isolated from rivers.</title>
        <authorList>
            <person name="Lu H."/>
        </authorList>
    </citation>
    <scope>NUCLEOTIDE SEQUENCE [LARGE SCALE GENOMIC DNA]</scope>
    <source>
        <strain evidence="2 3">BYS171W</strain>
    </source>
</reference>
<name>A0ABT5HRW0_9CAUL</name>
<dbReference type="RefSeq" id="WP_272747278.1">
    <property type="nucleotide sequence ID" value="NZ_JAQQKX010000003.1"/>
</dbReference>
<evidence type="ECO:0000256" key="1">
    <source>
        <dbReference type="SAM" id="Phobius"/>
    </source>
</evidence>
<organism evidence="2 3">
    <name type="scientific">Asticcacaulis aquaticus</name>
    <dbReference type="NCBI Taxonomy" id="2984212"/>
    <lineage>
        <taxon>Bacteria</taxon>
        <taxon>Pseudomonadati</taxon>
        <taxon>Pseudomonadota</taxon>
        <taxon>Alphaproteobacteria</taxon>
        <taxon>Caulobacterales</taxon>
        <taxon>Caulobacteraceae</taxon>
        <taxon>Asticcacaulis</taxon>
    </lineage>
</organism>
<evidence type="ECO:0000313" key="2">
    <source>
        <dbReference type="EMBL" id="MDC7682797.1"/>
    </source>
</evidence>
<evidence type="ECO:0000313" key="3">
    <source>
        <dbReference type="Proteomes" id="UP001214854"/>
    </source>
</evidence>
<keyword evidence="1" id="KW-0472">Membrane</keyword>
<comment type="caution">
    <text evidence="2">The sequence shown here is derived from an EMBL/GenBank/DDBJ whole genome shotgun (WGS) entry which is preliminary data.</text>
</comment>
<evidence type="ECO:0008006" key="4">
    <source>
        <dbReference type="Google" id="ProtNLM"/>
    </source>
</evidence>
<keyword evidence="1" id="KW-0812">Transmembrane</keyword>
<gene>
    <name evidence="2" type="ORF">PQU92_05890</name>
</gene>
<accession>A0ABT5HRW0</accession>
<keyword evidence="1" id="KW-1133">Transmembrane helix</keyword>
<sequence>MDDMLLWTLVSAVATVMTALTGVIFWLLSQHNQAKTEKAEFYVEFTRRYNSSDMHDALYRLMQHYTQNPDNFVELYLSEFLSHTQKGFEIERSRRIVSRYFNDIAEMRQNRLIDRKLARMLCNFQGLNIYYNVVVPMSRARYGNSKTRERIYAALRAIRPHFDDGGFGLSIAPGTTEKRL</sequence>
<protein>
    <recommendedName>
        <fullName evidence="4">DUF4760 domain-containing protein</fullName>
    </recommendedName>
</protein>
<proteinExistence type="predicted"/>
<keyword evidence="3" id="KW-1185">Reference proteome</keyword>